<dbReference type="AlphaFoldDB" id="M7YM25"/>
<dbReference type="EMBL" id="KD253575">
    <property type="protein sequence ID" value="EMS47971.1"/>
    <property type="molecule type" value="Genomic_DNA"/>
</dbReference>
<feature type="compositionally biased region" description="Basic and acidic residues" evidence="1">
    <location>
        <begin position="1"/>
        <end position="10"/>
    </location>
</feature>
<proteinExistence type="predicted"/>
<accession>M7YM25</accession>
<reference evidence="2" key="1">
    <citation type="journal article" date="2013" name="Nature">
        <title>Draft genome of the wheat A-genome progenitor Triticum urartu.</title>
        <authorList>
            <person name="Ling H.Q."/>
            <person name="Zhao S."/>
            <person name="Liu D."/>
            <person name="Wang J."/>
            <person name="Sun H."/>
            <person name="Zhang C."/>
            <person name="Fan H."/>
            <person name="Li D."/>
            <person name="Dong L."/>
            <person name="Tao Y."/>
            <person name="Gao C."/>
            <person name="Wu H."/>
            <person name="Li Y."/>
            <person name="Cui Y."/>
            <person name="Guo X."/>
            <person name="Zheng S."/>
            <person name="Wang B."/>
            <person name="Yu K."/>
            <person name="Liang Q."/>
            <person name="Yang W."/>
            <person name="Lou X."/>
            <person name="Chen J."/>
            <person name="Feng M."/>
            <person name="Jian J."/>
            <person name="Zhang X."/>
            <person name="Luo G."/>
            <person name="Jiang Y."/>
            <person name="Liu J."/>
            <person name="Wang Z."/>
            <person name="Sha Y."/>
            <person name="Zhang B."/>
            <person name="Wu H."/>
            <person name="Tang D."/>
            <person name="Shen Q."/>
            <person name="Xue P."/>
            <person name="Zou S."/>
            <person name="Wang X."/>
            <person name="Liu X."/>
            <person name="Wang F."/>
            <person name="Yang Y."/>
            <person name="An X."/>
            <person name="Dong Z."/>
            <person name="Zhang K."/>
            <person name="Zhang X."/>
            <person name="Luo M.C."/>
            <person name="Dvorak J."/>
            <person name="Tong Y."/>
            <person name="Wang J."/>
            <person name="Yang H."/>
            <person name="Li Z."/>
            <person name="Wang D."/>
            <person name="Zhang A."/>
            <person name="Wang J."/>
        </authorList>
    </citation>
    <scope>NUCLEOTIDE SEQUENCE</scope>
</reference>
<gene>
    <name evidence="2" type="ORF">TRIUR3_03156</name>
</gene>
<name>M7YM25_TRIUA</name>
<evidence type="ECO:0000256" key="1">
    <source>
        <dbReference type="SAM" id="MobiDB-lite"/>
    </source>
</evidence>
<feature type="region of interest" description="Disordered" evidence="1">
    <location>
        <begin position="1"/>
        <end position="29"/>
    </location>
</feature>
<organism evidence="2">
    <name type="scientific">Triticum urartu</name>
    <name type="common">Red wild einkorn</name>
    <name type="synonym">Crithodium urartu</name>
    <dbReference type="NCBI Taxonomy" id="4572"/>
    <lineage>
        <taxon>Eukaryota</taxon>
        <taxon>Viridiplantae</taxon>
        <taxon>Streptophyta</taxon>
        <taxon>Embryophyta</taxon>
        <taxon>Tracheophyta</taxon>
        <taxon>Spermatophyta</taxon>
        <taxon>Magnoliopsida</taxon>
        <taxon>Liliopsida</taxon>
        <taxon>Poales</taxon>
        <taxon>Poaceae</taxon>
        <taxon>BOP clade</taxon>
        <taxon>Pooideae</taxon>
        <taxon>Triticodae</taxon>
        <taxon>Triticeae</taxon>
        <taxon>Triticinae</taxon>
        <taxon>Triticum</taxon>
    </lineage>
</organism>
<protein>
    <submittedName>
        <fullName evidence="2">Uncharacterized protein</fullName>
    </submittedName>
</protein>
<evidence type="ECO:0000313" key="2">
    <source>
        <dbReference type="EMBL" id="EMS47971.1"/>
    </source>
</evidence>
<feature type="compositionally biased region" description="Basic and acidic residues" evidence="1">
    <location>
        <begin position="18"/>
        <end position="29"/>
    </location>
</feature>
<sequence>MWKALDKSEMYEASAEPINKDDKDGHNSENKKAELIAVCRQLCREKKNDNTLIIKKSTMPPGVERVLKVRHVVPFRNVVFFFLASQMQATMLLPRLRRNEDAVVKNFTPPIALDVTYGCSNSVSIKLT</sequence>